<dbReference type="GO" id="GO:0019432">
    <property type="term" value="P:triglyceride biosynthetic process"/>
    <property type="evidence" value="ECO:0007669"/>
    <property type="project" value="TreeGrafter"/>
</dbReference>
<dbReference type="Proteomes" id="UP000626109">
    <property type="component" value="Unassembled WGS sequence"/>
</dbReference>
<keyword evidence="7" id="KW-0812">Transmembrane</keyword>
<dbReference type="PANTHER" id="PTHR12317">
    <property type="entry name" value="DIACYLGLYCEROL O-ACYLTRANSFERASE"/>
    <property type="match status" value="1"/>
</dbReference>
<evidence type="ECO:0000313" key="15">
    <source>
        <dbReference type="EMBL" id="CAE8623438.1"/>
    </source>
</evidence>
<evidence type="ECO:0000256" key="3">
    <source>
        <dbReference type="ARBA" id="ARBA00005189"/>
    </source>
</evidence>
<dbReference type="OrthoDB" id="264532at2759"/>
<gene>
    <name evidence="15" type="ORF">PGLA1383_LOCUS40705</name>
    <name evidence="16" type="ORF">PGLA2088_LOCUS8250</name>
</gene>
<evidence type="ECO:0000256" key="11">
    <source>
        <dbReference type="ARBA" id="ARBA00023098"/>
    </source>
</evidence>
<sequence>MSQLAVLPARSAGPDLGRQLSVLGLLGESLVRPWVYWLFHSWRLFGFGFALPPLLAFRPLKTLLAIGAYIVVHRKQWWQRTIHRILGYGASRRHKIVNPAKHLTPADKRYLYCLHPHGVLADGWHSIIARNPDSFDEERATGPPEMGRKIALCFAPVIQHVPVHQEMYRNKCGAADKRAITKWWKTPDTDPALIPGGFAEAVFANAGERKYEYSYLKGRTGFMRICLEEGKDIVPCYTFRASRMYNNPGILRGVRARFSQHYFIGLVPFTGWMGTSMPLTDETTTVIFPPFEASRYQVSQLDEAHAAYLEHLKTHFDANKDQYGMPGVELVFVGNDFKDEDFVARGLRSMGMLKDEAPRAKSEATVPRSKL</sequence>
<evidence type="ECO:0000256" key="4">
    <source>
        <dbReference type="ARBA" id="ARBA00005420"/>
    </source>
</evidence>
<name>A0A813GL79_POLGL</name>
<keyword evidence="9 14" id="KW-0256">Endoplasmic reticulum</keyword>
<evidence type="ECO:0000256" key="6">
    <source>
        <dbReference type="ARBA" id="ARBA00022679"/>
    </source>
</evidence>
<evidence type="ECO:0000313" key="17">
    <source>
        <dbReference type="Proteomes" id="UP000654075"/>
    </source>
</evidence>
<dbReference type="GO" id="GO:0005789">
    <property type="term" value="C:endoplasmic reticulum membrane"/>
    <property type="evidence" value="ECO:0007669"/>
    <property type="project" value="UniProtKB-SubCell"/>
</dbReference>
<keyword evidence="12" id="KW-0472">Membrane</keyword>
<evidence type="ECO:0000256" key="7">
    <source>
        <dbReference type="ARBA" id="ARBA00022692"/>
    </source>
</evidence>
<dbReference type="GO" id="GO:0004144">
    <property type="term" value="F:diacylglycerol O-acyltransferase activity"/>
    <property type="evidence" value="ECO:0007669"/>
    <property type="project" value="TreeGrafter"/>
</dbReference>
<organism evidence="15 17">
    <name type="scientific">Polarella glacialis</name>
    <name type="common">Dinoflagellate</name>
    <dbReference type="NCBI Taxonomy" id="89957"/>
    <lineage>
        <taxon>Eukaryota</taxon>
        <taxon>Sar</taxon>
        <taxon>Alveolata</taxon>
        <taxon>Dinophyceae</taxon>
        <taxon>Suessiales</taxon>
        <taxon>Suessiaceae</taxon>
        <taxon>Polarella</taxon>
    </lineage>
</organism>
<keyword evidence="17" id="KW-1185">Reference proteome</keyword>
<dbReference type="EMBL" id="CAJNNV010028170">
    <property type="protein sequence ID" value="CAE8623438.1"/>
    <property type="molecule type" value="Genomic_DNA"/>
</dbReference>
<keyword evidence="10" id="KW-1133">Transmembrane helix</keyword>
<comment type="pathway">
    <text evidence="2">Glycerolipid metabolism; triacylglycerol biosynthesis.</text>
</comment>
<evidence type="ECO:0000256" key="14">
    <source>
        <dbReference type="RuleBase" id="RU367023"/>
    </source>
</evidence>
<evidence type="ECO:0000256" key="2">
    <source>
        <dbReference type="ARBA" id="ARBA00004771"/>
    </source>
</evidence>
<dbReference type="GO" id="GO:0006071">
    <property type="term" value="P:glycerol metabolic process"/>
    <property type="evidence" value="ECO:0007669"/>
    <property type="project" value="UniProtKB-KW"/>
</dbReference>
<evidence type="ECO:0000256" key="12">
    <source>
        <dbReference type="ARBA" id="ARBA00023136"/>
    </source>
</evidence>
<dbReference type="Pfam" id="PF03982">
    <property type="entry name" value="DAGAT"/>
    <property type="match status" value="1"/>
</dbReference>
<comment type="caution">
    <text evidence="15">The sequence shown here is derived from an EMBL/GenBank/DDBJ whole genome shotgun (WGS) entry which is preliminary data.</text>
</comment>
<comment type="subcellular location">
    <subcellularLocation>
        <location evidence="1 14">Endoplasmic reticulum membrane</location>
        <topology evidence="1 14">Multi-pass membrane protein</topology>
    </subcellularLocation>
</comment>
<dbReference type="InterPro" id="IPR007130">
    <property type="entry name" value="DAGAT"/>
</dbReference>
<reference evidence="15" key="1">
    <citation type="submission" date="2021-02" db="EMBL/GenBank/DDBJ databases">
        <authorList>
            <person name="Dougan E. K."/>
            <person name="Rhodes N."/>
            <person name="Thang M."/>
            <person name="Chan C."/>
        </authorList>
    </citation>
    <scope>NUCLEOTIDE SEQUENCE</scope>
</reference>
<keyword evidence="5" id="KW-0444">Lipid biosynthesis</keyword>
<evidence type="ECO:0000313" key="16">
    <source>
        <dbReference type="EMBL" id="CAE8650431.1"/>
    </source>
</evidence>
<dbReference type="EMBL" id="CAJNNW010008833">
    <property type="protein sequence ID" value="CAE8650431.1"/>
    <property type="molecule type" value="Genomic_DNA"/>
</dbReference>
<comment type="pathway">
    <text evidence="3">Lipid metabolism.</text>
</comment>
<dbReference type="PANTHER" id="PTHR12317:SF0">
    <property type="entry name" value="ACYLTRANSFERASE"/>
    <property type="match status" value="1"/>
</dbReference>
<evidence type="ECO:0000256" key="5">
    <source>
        <dbReference type="ARBA" id="ARBA00022516"/>
    </source>
</evidence>
<dbReference type="OMA" id="WLFHSWR"/>
<proteinExistence type="inferred from homology"/>
<accession>A0A813GL79</accession>
<evidence type="ECO:0000256" key="1">
    <source>
        <dbReference type="ARBA" id="ARBA00004477"/>
    </source>
</evidence>
<dbReference type="EC" id="2.3.1.-" evidence="14"/>
<evidence type="ECO:0000256" key="9">
    <source>
        <dbReference type="ARBA" id="ARBA00022824"/>
    </source>
</evidence>
<keyword evidence="13" id="KW-0012">Acyltransferase</keyword>
<dbReference type="Proteomes" id="UP000654075">
    <property type="component" value="Unassembled WGS sequence"/>
</dbReference>
<dbReference type="AlphaFoldDB" id="A0A813GL79"/>
<comment type="similarity">
    <text evidence="4 14">Belongs to the diacylglycerol acyltransferase family.</text>
</comment>
<keyword evidence="6 14" id="KW-0808">Transferase</keyword>
<evidence type="ECO:0000256" key="8">
    <source>
        <dbReference type="ARBA" id="ARBA00022798"/>
    </source>
</evidence>
<protein>
    <recommendedName>
        <fullName evidence="14">Acyltransferase</fullName>
        <ecNumber evidence="14">2.3.1.-</ecNumber>
    </recommendedName>
</protein>
<keyword evidence="11" id="KW-0443">Lipid metabolism</keyword>
<keyword evidence="8" id="KW-0319">Glycerol metabolism</keyword>
<evidence type="ECO:0000256" key="10">
    <source>
        <dbReference type="ARBA" id="ARBA00022989"/>
    </source>
</evidence>
<evidence type="ECO:0000256" key="13">
    <source>
        <dbReference type="ARBA" id="ARBA00023315"/>
    </source>
</evidence>